<keyword evidence="2" id="KW-1185">Reference proteome</keyword>
<dbReference type="GeneID" id="94581700"/>
<organism evidence="1 2">
    <name type="scientific">Neisseria dentiae</name>
    <dbReference type="NCBI Taxonomy" id="194197"/>
    <lineage>
        <taxon>Bacteria</taxon>
        <taxon>Pseudomonadati</taxon>
        <taxon>Pseudomonadota</taxon>
        <taxon>Betaproteobacteria</taxon>
        <taxon>Neisseriales</taxon>
        <taxon>Neisseriaceae</taxon>
        <taxon>Neisseria</taxon>
    </lineage>
</organism>
<protein>
    <submittedName>
        <fullName evidence="1">Uncharacterized protein</fullName>
    </submittedName>
</protein>
<accession>A0A1X3D1C8</accession>
<dbReference type="PIRSF" id="PIRSF033725">
    <property type="entry name" value="UCP033725"/>
    <property type="match status" value="1"/>
</dbReference>
<proteinExistence type="predicted"/>
<dbReference type="Proteomes" id="UP000193118">
    <property type="component" value="Unassembled WGS sequence"/>
</dbReference>
<gene>
    <name evidence="1" type="ORF">BWD09_12790</name>
</gene>
<evidence type="ECO:0000313" key="2">
    <source>
        <dbReference type="Proteomes" id="UP000193118"/>
    </source>
</evidence>
<dbReference type="InterPro" id="IPR017020">
    <property type="entry name" value="UCP033725"/>
</dbReference>
<dbReference type="STRING" id="194197.BWD09_12790"/>
<name>A0A1X3D1C8_9NEIS</name>
<dbReference type="EMBL" id="MTBO01000062">
    <property type="protein sequence ID" value="OSI13723.1"/>
    <property type="molecule type" value="Genomic_DNA"/>
</dbReference>
<dbReference type="AlphaFoldDB" id="A0A1X3D1C8"/>
<dbReference type="RefSeq" id="WP_169710499.1">
    <property type="nucleotide sequence ID" value="NZ_CAUJPZ010000105.1"/>
</dbReference>
<reference evidence="2" key="1">
    <citation type="submission" date="2017-01" db="EMBL/GenBank/DDBJ databases">
        <authorList>
            <person name="Wolfgang W.J."/>
            <person name="Cole J."/>
            <person name="Wroblewski D."/>
            <person name="Mcginnis J."/>
            <person name="Musser K.A."/>
        </authorList>
    </citation>
    <scope>NUCLEOTIDE SEQUENCE [LARGE SCALE GENOMIC DNA]</scope>
    <source>
        <strain evidence="2">DSM 19151</strain>
    </source>
</reference>
<sequence length="135" mass="16165">MSIRYDFYTIYHGKEYRVVNRDGFARLISHDINDLENGFVESEPYNGLRYFIKMVPPSEIGDVYKISTYALYQGYEFWIRWAGDGNYILKGNNNTALMEKLDFKRVDKYDYEKIVKQEDVDLVYEKKTLLTDFFD</sequence>
<comment type="caution">
    <text evidence="1">The sequence shown here is derived from an EMBL/GenBank/DDBJ whole genome shotgun (WGS) entry which is preliminary data.</text>
</comment>
<evidence type="ECO:0000313" key="1">
    <source>
        <dbReference type="EMBL" id="OSI13723.1"/>
    </source>
</evidence>